<name>A0A2P2IY88_RHIMU</name>
<organism evidence="1">
    <name type="scientific">Rhizophora mucronata</name>
    <name type="common">Asiatic mangrove</name>
    <dbReference type="NCBI Taxonomy" id="61149"/>
    <lineage>
        <taxon>Eukaryota</taxon>
        <taxon>Viridiplantae</taxon>
        <taxon>Streptophyta</taxon>
        <taxon>Embryophyta</taxon>
        <taxon>Tracheophyta</taxon>
        <taxon>Spermatophyta</taxon>
        <taxon>Magnoliopsida</taxon>
        <taxon>eudicotyledons</taxon>
        <taxon>Gunneridae</taxon>
        <taxon>Pentapetalae</taxon>
        <taxon>rosids</taxon>
        <taxon>fabids</taxon>
        <taxon>Malpighiales</taxon>
        <taxon>Rhizophoraceae</taxon>
        <taxon>Rhizophora</taxon>
    </lineage>
</organism>
<accession>A0A2P2IY88</accession>
<evidence type="ECO:0000313" key="1">
    <source>
        <dbReference type="EMBL" id="MBW86177.1"/>
    </source>
</evidence>
<sequence>MISLLHSHKFLKNPCLHDVNNYLKHN</sequence>
<dbReference type="EMBL" id="GGEC01005694">
    <property type="protein sequence ID" value="MBW86177.1"/>
    <property type="molecule type" value="Transcribed_RNA"/>
</dbReference>
<proteinExistence type="predicted"/>
<dbReference type="AlphaFoldDB" id="A0A2P2IY88"/>
<protein>
    <submittedName>
        <fullName evidence="1">Uncharacterized protein</fullName>
    </submittedName>
</protein>
<reference evidence="1" key="1">
    <citation type="submission" date="2018-02" db="EMBL/GenBank/DDBJ databases">
        <title>Rhizophora mucronata_Transcriptome.</title>
        <authorList>
            <person name="Meera S.P."/>
            <person name="Sreeshan A."/>
            <person name="Augustine A."/>
        </authorList>
    </citation>
    <scope>NUCLEOTIDE SEQUENCE</scope>
    <source>
        <tissue evidence="1">Leaf</tissue>
    </source>
</reference>